<dbReference type="RefSeq" id="WP_155433807.1">
    <property type="nucleotide sequence ID" value="NZ_JBHLXK010000003.1"/>
</dbReference>
<sequence length="147" mass="15697">MNIDTIVDKEYAGMSFRALAAAPVSALRGLSPRDARALAQAFNVHSVRDLAELALVKWATAIVTLADQELPEPVALAQEHLLDDGLEMTFPASDPLSVDAGATRIEVAPDMVDAHDDHQHAETVAQSTETGMQVAAATPPQPPTRRH</sequence>
<gene>
    <name evidence="2" type="ORF">GM655_06975</name>
</gene>
<feature type="region of interest" description="Disordered" evidence="1">
    <location>
        <begin position="119"/>
        <end position="147"/>
    </location>
</feature>
<evidence type="ECO:0000313" key="2">
    <source>
        <dbReference type="EMBL" id="MTW32566.1"/>
    </source>
</evidence>
<reference evidence="2 3" key="1">
    <citation type="submission" date="2019-11" db="EMBL/GenBank/DDBJ databases">
        <title>Type strains purchased from KCTC, JCM and DSMZ.</title>
        <authorList>
            <person name="Lu H."/>
        </authorList>
    </citation>
    <scope>NUCLEOTIDE SEQUENCE [LARGE SCALE GENOMIC DNA]</scope>
    <source>
        <strain evidence="2 3">DSM 103461</strain>
    </source>
</reference>
<proteinExistence type="predicted"/>
<organism evidence="2 3">
    <name type="scientific">Pseudoduganella danionis</name>
    <dbReference type="NCBI Taxonomy" id="1890295"/>
    <lineage>
        <taxon>Bacteria</taxon>
        <taxon>Pseudomonadati</taxon>
        <taxon>Pseudomonadota</taxon>
        <taxon>Betaproteobacteria</taxon>
        <taxon>Burkholderiales</taxon>
        <taxon>Oxalobacteraceae</taxon>
        <taxon>Telluria group</taxon>
        <taxon>Pseudoduganella</taxon>
    </lineage>
</organism>
<evidence type="ECO:0000313" key="3">
    <source>
        <dbReference type="Proteomes" id="UP000735592"/>
    </source>
</evidence>
<keyword evidence="3" id="KW-1185">Reference proteome</keyword>
<evidence type="ECO:0000256" key="1">
    <source>
        <dbReference type="SAM" id="MobiDB-lite"/>
    </source>
</evidence>
<comment type="caution">
    <text evidence="2">The sequence shown here is derived from an EMBL/GenBank/DDBJ whole genome shotgun (WGS) entry which is preliminary data.</text>
</comment>
<protein>
    <submittedName>
        <fullName evidence="2">Uncharacterized protein</fullName>
    </submittedName>
</protein>
<name>A0ABW9SKW3_9BURK</name>
<accession>A0ABW9SKW3</accession>
<dbReference type="Proteomes" id="UP000735592">
    <property type="component" value="Unassembled WGS sequence"/>
</dbReference>
<dbReference type="EMBL" id="WNKW01000001">
    <property type="protein sequence ID" value="MTW32566.1"/>
    <property type="molecule type" value="Genomic_DNA"/>
</dbReference>